<proteinExistence type="predicted"/>
<gene>
    <name evidence="2" type="ORF">EDD18DRAFT_1109099</name>
</gene>
<accession>A0AA39PZ72</accession>
<keyword evidence="3" id="KW-1185">Reference proteome</keyword>
<evidence type="ECO:0000256" key="1">
    <source>
        <dbReference type="SAM" id="Phobius"/>
    </source>
</evidence>
<evidence type="ECO:0000313" key="2">
    <source>
        <dbReference type="EMBL" id="KAK0492349.1"/>
    </source>
</evidence>
<reference evidence="2" key="1">
    <citation type="submission" date="2023-06" db="EMBL/GenBank/DDBJ databases">
        <authorList>
            <consortium name="Lawrence Berkeley National Laboratory"/>
            <person name="Ahrendt S."/>
            <person name="Sahu N."/>
            <person name="Indic B."/>
            <person name="Wong-Bajracharya J."/>
            <person name="Merenyi Z."/>
            <person name="Ke H.-M."/>
            <person name="Monk M."/>
            <person name="Kocsube S."/>
            <person name="Drula E."/>
            <person name="Lipzen A."/>
            <person name="Balint B."/>
            <person name="Henrissat B."/>
            <person name="Andreopoulos B."/>
            <person name="Martin F.M."/>
            <person name="Harder C.B."/>
            <person name="Rigling D."/>
            <person name="Ford K.L."/>
            <person name="Foster G.D."/>
            <person name="Pangilinan J."/>
            <person name="Papanicolaou A."/>
            <person name="Barry K."/>
            <person name="LaButti K."/>
            <person name="Viragh M."/>
            <person name="Koriabine M."/>
            <person name="Yan M."/>
            <person name="Riley R."/>
            <person name="Champramary S."/>
            <person name="Plett K.L."/>
            <person name="Tsai I.J."/>
            <person name="Slot J."/>
            <person name="Sipos G."/>
            <person name="Plett J."/>
            <person name="Nagy L.G."/>
            <person name="Grigoriev I.V."/>
        </authorList>
    </citation>
    <scope>NUCLEOTIDE SEQUENCE</scope>
    <source>
        <strain evidence="2">HWK02</strain>
    </source>
</reference>
<feature type="transmembrane region" description="Helical" evidence="1">
    <location>
        <begin position="62"/>
        <end position="81"/>
    </location>
</feature>
<evidence type="ECO:0000313" key="3">
    <source>
        <dbReference type="Proteomes" id="UP001175228"/>
    </source>
</evidence>
<comment type="caution">
    <text evidence="2">The sequence shown here is derived from an EMBL/GenBank/DDBJ whole genome shotgun (WGS) entry which is preliminary data.</text>
</comment>
<name>A0AA39PZ72_9AGAR</name>
<dbReference type="EMBL" id="JAUEPU010000030">
    <property type="protein sequence ID" value="KAK0492349.1"/>
    <property type="molecule type" value="Genomic_DNA"/>
</dbReference>
<organism evidence="2 3">
    <name type="scientific">Armillaria luteobubalina</name>
    <dbReference type="NCBI Taxonomy" id="153913"/>
    <lineage>
        <taxon>Eukaryota</taxon>
        <taxon>Fungi</taxon>
        <taxon>Dikarya</taxon>
        <taxon>Basidiomycota</taxon>
        <taxon>Agaricomycotina</taxon>
        <taxon>Agaricomycetes</taxon>
        <taxon>Agaricomycetidae</taxon>
        <taxon>Agaricales</taxon>
        <taxon>Marasmiineae</taxon>
        <taxon>Physalacriaceae</taxon>
        <taxon>Armillaria</taxon>
    </lineage>
</organism>
<keyword evidence="1" id="KW-1133">Transmembrane helix</keyword>
<keyword evidence="1" id="KW-0812">Transmembrane</keyword>
<feature type="transmembrane region" description="Helical" evidence="1">
    <location>
        <begin position="31"/>
        <end position="50"/>
    </location>
</feature>
<sequence length="237" mass="27648">MDPRPPDISQDEKNMLFSVLYLNMNTMVLEALLHGLYIGIVPVTLWTIFYSYRRLQRTVMRIIIVTLYVLSTIPFVINWAFERSAFINHGNNYYYTFTVLWYNWRYKCASYLYDYYWRCWVLWDRQWRVLFIPIGCVVVGIGRNLESANYADIVAAYIKPIAPTLLVARVSAHGNTSLRQEQMVAMWEHHRPLDGCFGEECTNNSHLLDDGDQMVSGSSGKETVDGFMKIKILPSKD</sequence>
<protein>
    <submittedName>
        <fullName evidence="2">Uncharacterized protein</fullName>
    </submittedName>
</protein>
<keyword evidence="1" id="KW-0472">Membrane</keyword>
<dbReference type="Proteomes" id="UP001175228">
    <property type="component" value="Unassembled WGS sequence"/>
</dbReference>
<dbReference type="AlphaFoldDB" id="A0AA39PZ72"/>